<feature type="compositionally biased region" description="Low complexity" evidence="2">
    <location>
        <begin position="290"/>
        <end position="329"/>
    </location>
</feature>
<feature type="region of interest" description="Disordered" evidence="2">
    <location>
        <begin position="83"/>
        <end position="215"/>
    </location>
</feature>
<dbReference type="InterPro" id="IPR019050">
    <property type="entry name" value="FDF_dom"/>
</dbReference>
<feature type="short sequence motif" description="FFD box" evidence="1">
    <location>
        <begin position="231"/>
        <end position="247"/>
    </location>
</feature>
<feature type="compositionally biased region" description="Low complexity" evidence="2">
    <location>
        <begin position="103"/>
        <end position="120"/>
    </location>
</feature>
<dbReference type="RefSeq" id="XP_064852007.1">
    <property type="nucleotide sequence ID" value="XM_064995935.1"/>
</dbReference>
<evidence type="ECO:0000256" key="2">
    <source>
        <dbReference type="SAM" id="MobiDB-lite"/>
    </source>
</evidence>
<keyword evidence="7" id="KW-1185">Reference proteome</keyword>
<accession>A0AAV5QJN2</accession>
<feature type="compositionally biased region" description="Pro residues" evidence="2">
    <location>
        <begin position="89"/>
        <end position="102"/>
    </location>
</feature>
<evidence type="ECO:0000256" key="1">
    <source>
        <dbReference type="PROSITE-ProRule" id="PRU00846"/>
    </source>
</evidence>
<dbReference type="SUPFAM" id="SSF50182">
    <property type="entry name" value="Sm-like ribonucleoproteins"/>
    <property type="match status" value="1"/>
</dbReference>
<dbReference type="InterPro" id="IPR025762">
    <property type="entry name" value="DFDF"/>
</dbReference>
<name>A0AAV5QJN2_9ASCO</name>
<dbReference type="InterPro" id="IPR025761">
    <property type="entry name" value="FFD_box"/>
</dbReference>
<dbReference type="CDD" id="cd01736">
    <property type="entry name" value="LSm14_N"/>
    <property type="match status" value="1"/>
</dbReference>
<dbReference type="InterPro" id="IPR010920">
    <property type="entry name" value="LSM_dom_sf"/>
</dbReference>
<feature type="domain" description="Sm" evidence="5">
    <location>
        <begin position="1"/>
        <end position="80"/>
    </location>
</feature>
<dbReference type="PROSITE" id="PS51513">
    <property type="entry name" value="FFD"/>
    <property type="match status" value="1"/>
</dbReference>
<feature type="compositionally biased region" description="Basic residues" evidence="2">
    <location>
        <begin position="269"/>
        <end position="286"/>
    </location>
</feature>
<dbReference type="GO" id="GO:0034063">
    <property type="term" value="P:stress granule assembly"/>
    <property type="evidence" value="ECO:0007669"/>
    <property type="project" value="TreeGrafter"/>
</dbReference>
<feature type="compositionally biased region" description="Low complexity" evidence="2">
    <location>
        <begin position="135"/>
        <end position="146"/>
    </location>
</feature>
<dbReference type="GO" id="GO:0000932">
    <property type="term" value="C:P-body"/>
    <property type="evidence" value="ECO:0007669"/>
    <property type="project" value="TreeGrafter"/>
</dbReference>
<sequence>MSQYIGKTISLISNKGIRYVGILDNINGEEATVALKQVRPLGTEGRAENPALEIPASNDVYEYVVFRGSDVKDLSVLDVPPSQVQPQVAAPPPPPPPPPMPQQQPGYYGYPPQQPPQAYGSMPPQQQAPQGFSHPPTQAPAVATPVSQPAAQASAESYEKSEQTETAPQVSETTEPAHVPSAAPASAAAISDAAKVQRRQRGVEIPNSDFDFASNNAKFAKDDGTEKPAENFYNKKSSFFDTISSSTDKTTDEPVRYNDMETFGETRRFNNRGRGRGRGRGGRGRGRGGYYNNNNNNSSNSNSNYNNSNYNNSNYNNRRYNNNNNNNNNHQQREEQPQW</sequence>
<feature type="domain" description="FFD box profile" evidence="4">
    <location>
        <begin position="231"/>
        <end position="247"/>
    </location>
</feature>
<feature type="domain" description="DFDF" evidence="3">
    <location>
        <begin position="198"/>
        <end position="234"/>
    </location>
</feature>
<dbReference type="InterPro" id="IPR025609">
    <property type="entry name" value="Lsm14-like_N"/>
</dbReference>
<comment type="caution">
    <text evidence="6">The sequence shown here is derived from an EMBL/GenBank/DDBJ whole genome shotgun (WGS) entry which is preliminary data.</text>
</comment>
<dbReference type="SMART" id="SM01271">
    <property type="entry name" value="LSM14"/>
    <property type="match status" value="1"/>
</dbReference>
<dbReference type="EMBL" id="BTFZ01000004">
    <property type="protein sequence ID" value="GMM35007.1"/>
    <property type="molecule type" value="Genomic_DNA"/>
</dbReference>
<evidence type="ECO:0000259" key="5">
    <source>
        <dbReference type="PROSITE" id="PS52002"/>
    </source>
</evidence>
<dbReference type="GO" id="GO:0003729">
    <property type="term" value="F:mRNA binding"/>
    <property type="evidence" value="ECO:0007669"/>
    <property type="project" value="TreeGrafter"/>
</dbReference>
<dbReference type="Proteomes" id="UP001360560">
    <property type="component" value="Unassembled WGS sequence"/>
</dbReference>
<feature type="compositionally biased region" description="Polar residues" evidence="2">
    <location>
        <begin position="164"/>
        <end position="174"/>
    </location>
</feature>
<dbReference type="PROSITE" id="PS51512">
    <property type="entry name" value="DFDF"/>
    <property type="match status" value="1"/>
</dbReference>
<gene>
    <name evidence="6" type="ORF">DASC09_023320</name>
</gene>
<feature type="region of interest" description="Disordered" evidence="2">
    <location>
        <begin position="242"/>
        <end position="339"/>
    </location>
</feature>
<dbReference type="SUPFAM" id="SSF81995">
    <property type="entry name" value="beta-sandwich domain of Sec23/24"/>
    <property type="match status" value="1"/>
</dbReference>
<feature type="compositionally biased region" description="Low complexity" evidence="2">
    <location>
        <begin position="176"/>
        <end position="194"/>
    </location>
</feature>
<proteinExistence type="predicted"/>
<dbReference type="PANTHER" id="PTHR13586">
    <property type="entry name" value="SCD6 PROTEIN-RELATED"/>
    <property type="match status" value="1"/>
</dbReference>
<dbReference type="InterPro" id="IPR047575">
    <property type="entry name" value="Sm"/>
</dbReference>
<dbReference type="Gene3D" id="2.30.30.100">
    <property type="match status" value="1"/>
</dbReference>
<reference evidence="6 7" key="1">
    <citation type="journal article" date="2023" name="Elife">
        <title>Identification of key yeast species and microbe-microbe interactions impacting larval growth of Drosophila in the wild.</title>
        <authorList>
            <person name="Mure A."/>
            <person name="Sugiura Y."/>
            <person name="Maeda R."/>
            <person name="Honda K."/>
            <person name="Sakurai N."/>
            <person name="Takahashi Y."/>
            <person name="Watada M."/>
            <person name="Katoh T."/>
            <person name="Gotoh A."/>
            <person name="Gotoh Y."/>
            <person name="Taniguchi I."/>
            <person name="Nakamura K."/>
            <person name="Hayashi T."/>
            <person name="Katayama T."/>
            <person name="Uemura T."/>
            <person name="Hattori Y."/>
        </authorList>
    </citation>
    <scope>NUCLEOTIDE SEQUENCE [LARGE SCALE GENOMIC DNA]</scope>
    <source>
        <strain evidence="6 7">SC-9</strain>
    </source>
</reference>
<dbReference type="Pfam" id="PF12701">
    <property type="entry name" value="LSM14"/>
    <property type="match status" value="1"/>
</dbReference>
<evidence type="ECO:0000259" key="3">
    <source>
        <dbReference type="PROSITE" id="PS51512"/>
    </source>
</evidence>
<feature type="compositionally biased region" description="Basic and acidic residues" evidence="2">
    <location>
        <begin position="249"/>
        <end position="268"/>
    </location>
</feature>
<evidence type="ECO:0000259" key="4">
    <source>
        <dbReference type="PROSITE" id="PS51513"/>
    </source>
</evidence>
<organism evidence="6 7">
    <name type="scientific">Saccharomycopsis crataegensis</name>
    <dbReference type="NCBI Taxonomy" id="43959"/>
    <lineage>
        <taxon>Eukaryota</taxon>
        <taxon>Fungi</taxon>
        <taxon>Dikarya</taxon>
        <taxon>Ascomycota</taxon>
        <taxon>Saccharomycotina</taxon>
        <taxon>Saccharomycetes</taxon>
        <taxon>Saccharomycopsidaceae</taxon>
        <taxon>Saccharomycopsis</taxon>
    </lineage>
</organism>
<dbReference type="AlphaFoldDB" id="A0AAV5QJN2"/>
<protein>
    <submittedName>
        <fullName evidence="6">Scd6 protein</fullName>
    </submittedName>
</protein>
<dbReference type="GO" id="GO:0033962">
    <property type="term" value="P:P-body assembly"/>
    <property type="evidence" value="ECO:0007669"/>
    <property type="project" value="TreeGrafter"/>
</dbReference>
<dbReference type="GeneID" id="90072986"/>
<dbReference type="PANTHER" id="PTHR13586:SF0">
    <property type="entry name" value="TRAILER HITCH, ISOFORM H"/>
    <property type="match status" value="1"/>
</dbReference>
<evidence type="ECO:0000313" key="7">
    <source>
        <dbReference type="Proteomes" id="UP001360560"/>
    </source>
</evidence>
<dbReference type="PROSITE" id="PS52002">
    <property type="entry name" value="SM"/>
    <property type="match status" value="1"/>
</dbReference>
<dbReference type="SMART" id="SM01199">
    <property type="entry name" value="FDF"/>
    <property type="match status" value="1"/>
</dbReference>
<evidence type="ECO:0000313" key="6">
    <source>
        <dbReference type="EMBL" id="GMM35007.1"/>
    </source>
</evidence>